<feature type="region of interest" description="Disordered" evidence="1">
    <location>
        <begin position="1"/>
        <end position="24"/>
    </location>
</feature>
<feature type="region of interest" description="Disordered" evidence="1">
    <location>
        <begin position="71"/>
        <end position="97"/>
    </location>
</feature>
<feature type="compositionally biased region" description="Pro residues" evidence="1">
    <location>
        <begin position="84"/>
        <end position="93"/>
    </location>
</feature>
<reference evidence="3" key="2">
    <citation type="journal article" date="2008" name="Nucleic Acids Res.">
        <title>The rice annotation project database (RAP-DB): 2008 update.</title>
        <authorList>
            <consortium name="The rice annotation project (RAP)"/>
        </authorList>
    </citation>
    <scope>GENOME REANNOTATION</scope>
    <source>
        <strain evidence="3">cv. Nipponbare</strain>
    </source>
</reference>
<dbReference type="EMBL" id="AP004568">
    <property type="protein sequence ID" value="BAD03177.1"/>
    <property type="molecule type" value="Genomic_DNA"/>
</dbReference>
<sequence>MNAVDTRSELRKRNGGQRSSKLKELLEKNDCAVATSCPPPPMPMLSLSAPDLGGIEGSACRDVHTWVNVRPEPNPFVGVTGTEPPSPSEPPQSSPRWNTRAALCKCASKRSEGDLKHPGCWDPREWWRLKFPNFKHLGHFHLICTPPIQPLFTGGQSMAKSYAVPNSNIRIPRISS</sequence>
<proteinExistence type="predicted"/>
<organism evidence="2 3">
    <name type="scientific">Oryza sativa subsp. japonica</name>
    <name type="common">Rice</name>
    <dbReference type="NCBI Taxonomy" id="39947"/>
    <lineage>
        <taxon>Eukaryota</taxon>
        <taxon>Viridiplantae</taxon>
        <taxon>Streptophyta</taxon>
        <taxon>Embryophyta</taxon>
        <taxon>Tracheophyta</taxon>
        <taxon>Spermatophyta</taxon>
        <taxon>Magnoliopsida</taxon>
        <taxon>Liliopsida</taxon>
        <taxon>Poales</taxon>
        <taxon>Poaceae</taxon>
        <taxon>BOP clade</taxon>
        <taxon>Oryzoideae</taxon>
        <taxon>Oryzeae</taxon>
        <taxon>Oryzinae</taxon>
        <taxon>Oryza</taxon>
        <taxon>Oryza sativa</taxon>
    </lineage>
</organism>
<evidence type="ECO:0000313" key="2">
    <source>
        <dbReference type="EMBL" id="BAD03177.1"/>
    </source>
</evidence>
<dbReference type="Proteomes" id="UP000000763">
    <property type="component" value="Chromosome 8"/>
</dbReference>
<feature type="compositionally biased region" description="Basic and acidic residues" evidence="1">
    <location>
        <begin position="1"/>
        <end position="12"/>
    </location>
</feature>
<evidence type="ECO:0000256" key="1">
    <source>
        <dbReference type="SAM" id="MobiDB-lite"/>
    </source>
</evidence>
<name>Q6ZCA8_ORYSJ</name>
<evidence type="ECO:0000313" key="3">
    <source>
        <dbReference type="Proteomes" id="UP000000763"/>
    </source>
</evidence>
<reference evidence="3" key="1">
    <citation type="journal article" date="2005" name="Nature">
        <title>The map-based sequence of the rice genome.</title>
        <authorList>
            <consortium name="International rice genome sequencing project (IRGSP)"/>
            <person name="Matsumoto T."/>
            <person name="Wu J."/>
            <person name="Kanamori H."/>
            <person name="Katayose Y."/>
            <person name="Fujisawa M."/>
            <person name="Namiki N."/>
            <person name="Mizuno H."/>
            <person name="Yamamoto K."/>
            <person name="Antonio B.A."/>
            <person name="Baba T."/>
            <person name="Sakata K."/>
            <person name="Nagamura Y."/>
            <person name="Aoki H."/>
            <person name="Arikawa K."/>
            <person name="Arita K."/>
            <person name="Bito T."/>
            <person name="Chiden Y."/>
            <person name="Fujitsuka N."/>
            <person name="Fukunaka R."/>
            <person name="Hamada M."/>
            <person name="Harada C."/>
            <person name="Hayashi A."/>
            <person name="Hijishita S."/>
            <person name="Honda M."/>
            <person name="Hosokawa S."/>
            <person name="Ichikawa Y."/>
            <person name="Idonuma A."/>
            <person name="Iijima M."/>
            <person name="Ikeda M."/>
            <person name="Ikeno M."/>
            <person name="Ito K."/>
            <person name="Ito S."/>
            <person name="Ito T."/>
            <person name="Ito Y."/>
            <person name="Ito Y."/>
            <person name="Iwabuchi A."/>
            <person name="Kamiya K."/>
            <person name="Karasawa W."/>
            <person name="Kurita K."/>
            <person name="Katagiri S."/>
            <person name="Kikuta A."/>
            <person name="Kobayashi H."/>
            <person name="Kobayashi N."/>
            <person name="Machita K."/>
            <person name="Maehara T."/>
            <person name="Masukawa M."/>
            <person name="Mizubayashi T."/>
            <person name="Mukai Y."/>
            <person name="Nagasaki H."/>
            <person name="Nagata Y."/>
            <person name="Naito S."/>
            <person name="Nakashima M."/>
            <person name="Nakama Y."/>
            <person name="Nakamichi Y."/>
            <person name="Nakamura M."/>
            <person name="Meguro A."/>
            <person name="Negishi M."/>
            <person name="Ohta I."/>
            <person name="Ohta T."/>
            <person name="Okamoto M."/>
            <person name="Ono N."/>
            <person name="Saji S."/>
            <person name="Sakaguchi M."/>
            <person name="Sakai K."/>
            <person name="Shibata M."/>
            <person name="Shimokawa T."/>
            <person name="Song J."/>
            <person name="Takazaki Y."/>
            <person name="Terasawa K."/>
            <person name="Tsugane M."/>
            <person name="Tsuji K."/>
            <person name="Ueda S."/>
            <person name="Waki K."/>
            <person name="Yamagata H."/>
            <person name="Yamamoto M."/>
            <person name="Yamamoto S."/>
            <person name="Yamane H."/>
            <person name="Yoshiki S."/>
            <person name="Yoshihara R."/>
            <person name="Yukawa K."/>
            <person name="Zhong H."/>
            <person name="Yano M."/>
            <person name="Yuan Q."/>
            <person name="Ouyang S."/>
            <person name="Liu J."/>
            <person name="Jones K.M."/>
            <person name="Gansberger K."/>
            <person name="Moffat K."/>
            <person name="Hill J."/>
            <person name="Bera J."/>
            <person name="Fadrosh D."/>
            <person name="Jin S."/>
            <person name="Johri S."/>
            <person name="Kim M."/>
            <person name="Overton L."/>
            <person name="Reardon M."/>
            <person name="Tsitrin T."/>
            <person name="Vuong H."/>
            <person name="Weaver B."/>
            <person name="Ciecko A."/>
            <person name="Tallon L."/>
            <person name="Jackson J."/>
            <person name="Pai G."/>
            <person name="Aken S.V."/>
            <person name="Utterback T."/>
            <person name="Reidmuller S."/>
            <person name="Feldblyum T."/>
            <person name="Hsiao J."/>
            <person name="Zismann V."/>
            <person name="Iobst S."/>
            <person name="de Vazeille A.R."/>
            <person name="Buell C.R."/>
            <person name="Ying K."/>
            <person name="Li Y."/>
            <person name="Lu T."/>
            <person name="Huang Y."/>
            <person name="Zhao Q."/>
            <person name="Feng Q."/>
            <person name="Zhang L."/>
            <person name="Zhu J."/>
            <person name="Weng Q."/>
            <person name="Mu J."/>
            <person name="Lu Y."/>
            <person name="Fan D."/>
            <person name="Liu Y."/>
            <person name="Guan J."/>
            <person name="Zhang Y."/>
            <person name="Yu S."/>
            <person name="Liu X."/>
            <person name="Zhang Y."/>
            <person name="Hong G."/>
            <person name="Han B."/>
            <person name="Choisne N."/>
            <person name="Demange N."/>
            <person name="Orjeda G."/>
            <person name="Samain S."/>
            <person name="Cattolico L."/>
            <person name="Pelletier E."/>
            <person name="Couloux A."/>
            <person name="Segurens B."/>
            <person name="Wincker P."/>
            <person name="D'Hont A."/>
            <person name="Scarpelli C."/>
            <person name="Weissenbach J."/>
            <person name="Salanoubat M."/>
            <person name="Quetier F."/>
            <person name="Yu Y."/>
            <person name="Kim H.R."/>
            <person name="Rambo T."/>
            <person name="Currie J."/>
            <person name="Collura K."/>
            <person name="Luo M."/>
            <person name="Yang T."/>
            <person name="Ammiraju J.S.S."/>
            <person name="Engler F."/>
            <person name="Soderlund C."/>
            <person name="Wing R.A."/>
            <person name="Palmer L.E."/>
            <person name="de la Bastide M."/>
            <person name="Spiegel L."/>
            <person name="Nascimento L."/>
            <person name="Zutavern T."/>
            <person name="O'Shaughnessy A."/>
            <person name="Dike S."/>
            <person name="Dedhia N."/>
            <person name="Preston R."/>
            <person name="Balija V."/>
            <person name="McCombie W.R."/>
            <person name="Chow T."/>
            <person name="Chen H."/>
            <person name="Chung M."/>
            <person name="Chen C."/>
            <person name="Shaw J."/>
            <person name="Wu H."/>
            <person name="Hsiao K."/>
            <person name="Chao Y."/>
            <person name="Chu M."/>
            <person name="Cheng C."/>
            <person name="Hour A."/>
            <person name="Lee P."/>
            <person name="Lin S."/>
            <person name="Lin Y."/>
            <person name="Liou J."/>
            <person name="Liu S."/>
            <person name="Hsing Y."/>
            <person name="Raghuvanshi S."/>
            <person name="Mohanty A."/>
            <person name="Bharti A.K."/>
            <person name="Gaur A."/>
            <person name="Gupta V."/>
            <person name="Kumar D."/>
            <person name="Ravi V."/>
            <person name="Vij S."/>
            <person name="Kapur A."/>
            <person name="Khurana P."/>
            <person name="Khurana P."/>
            <person name="Khurana J.P."/>
            <person name="Tyagi A.K."/>
            <person name="Gaikwad K."/>
            <person name="Singh A."/>
            <person name="Dalal V."/>
            <person name="Srivastava S."/>
            <person name="Dixit A."/>
            <person name="Pal A.K."/>
            <person name="Ghazi I.A."/>
            <person name="Yadav M."/>
            <person name="Pandit A."/>
            <person name="Bhargava A."/>
            <person name="Sureshbabu K."/>
            <person name="Batra K."/>
            <person name="Sharma T.R."/>
            <person name="Mohapatra T."/>
            <person name="Singh N.K."/>
            <person name="Messing J."/>
            <person name="Nelson A.B."/>
            <person name="Fuks G."/>
            <person name="Kavchok S."/>
            <person name="Keizer G."/>
            <person name="Linton E."/>
            <person name="Llaca V."/>
            <person name="Song R."/>
            <person name="Tanyolac B."/>
            <person name="Young S."/>
            <person name="Ho-Il K."/>
            <person name="Hahn J.H."/>
            <person name="Sangsakoo G."/>
            <person name="Vanavichit A."/>
            <person name="de Mattos Luiz.A.T."/>
            <person name="Zimmer P.D."/>
            <person name="Malone G."/>
            <person name="Dellagostin O."/>
            <person name="de Oliveira A.C."/>
            <person name="Bevan M."/>
            <person name="Bancroft I."/>
            <person name="Minx P."/>
            <person name="Cordum H."/>
            <person name="Wilson R."/>
            <person name="Cheng Z."/>
            <person name="Jin W."/>
            <person name="Jiang J."/>
            <person name="Leong S.A."/>
            <person name="Iwama H."/>
            <person name="Gojobori T."/>
            <person name="Itoh T."/>
            <person name="Niimura Y."/>
            <person name="Fujii Y."/>
            <person name="Habara T."/>
            <person name="Sakai H."/>
            <person name="Sato Y."/>
            <person name="Wilson G."/>
            <person name="Kumar K."/>
            <person name="McCouch S."/>
            <person name="Juretic N."/>
            <person name="Hoen D."/>
            <person name="Wright S."/>
            <person name="Bruskiewich R."/>
            <person name="Bureau T."/>
            <person name="Miyao A."/>
            <person name="Hirochika H."/>
            <person name="Nishikawa T."/>
            <person name="Kadowaki K."/>
            <person name="Sugiura M."/>
            <person name="Burr B."/>
            <person name="Sasaki T."/>
        </authorList>
    </citation>
    <scope>NUCLEOTIDE SEQUENCE [LARGE SCALE GENOMIC DNA]</scope>
    <source>
        <strain evidence="3">cv. Nipponbare</strain>
    </source>
</reference>
<protein>
    <submittedName>
        <fullName evidence="2">Uncharacterized protein</fullName>
    </submittedName>
</protein>
<gene>
    <name evidence="2" type="primary">P0547A06.18</name>
</gene>
<dbReference type="AlphaFoldDB" id="Q6ZCA8"/>
<accession>Q6ZCA8</accession>